<dbReference type="AlphaFoldDB" id="A0A5S9NPI0"/>
<dbReference type="EMBL" id="CACSIO010000002">
    <property type="protein sequence ID" value="CAA0092303.1"/>
    <property type="molecule type" value="Genomic_DNA"/>
</dbReference>
<keyword evidence="1" id="KW-0812">Transmembrane</keyword>
<dbReference type="OrthoDB" id="6401961at2"/>
<protein>
    <submittedName>
        <fullName evidence="2">Uncharacterized protein</fullName>
    </submittedName>
</protein>
<reference evidence="2 3" key="1">
    <citation type="submission" date="2019-11" db="EMBL/GenBank/DDBJ databases">
        <authorList>
            <person name="Holert J."/>
        </authorList>
    </citation>
    <scope>NUCLEOTIDE SEQUENCE [LARGE SCALE GENOMIC DNA]</scope>
    <source>
        <strain evidence="2">SB11_3</strain>
    </source>
</reference>
<evidence type="ECO:0000256" key="1">
    <source>
        <dbReference type="SAM" id="Phobius"/>
    </source>
</evidence>
<keyword evidence="1" id="KW-0472">Membrane</keyword>
<evidence type="ECO:0000313" key="3">
    <source>
        <dbReference type="Proteomes" id="UP000441399"/>
    </source>
</evidence>
<keyword evidence="3" id="KW-1185">Reference proteome</keyword>
<gene>
    <name evidence="2" type="ORF">OPDIPICF_03791</name>
</gene>
<dbReference type="Proteomes" id="UP000441399">
    <property type="component" value="Unassembled WGS sequence"/>
</dbReference>
<organism evidence="2 3">
    <name type="scientific">BD1-7 clade bacterium</name>
    <dbReference type="NCBI Taxonomy" id="2029982"/>
    <lineage>
        <taxon>Bacteria</taxon>
        <taxon>Pseudomonadati</taxon>
        <taxon>Pseudomonadota</taxon>
        <taxon>Gammaproteobacteria</taxon>
        <taxon>Cellvibrionales</taxon>
        <taxon>Spongiibacteraceae</taxon>
        <taxon>BD1-7 clade</taxon>
    </lineage>
</organism>
<name>A0A5S9NPI0_9GAMM</name>
<feature type="transmembrane region" description="Helical" evidence="1">
    <location>
        <begin position="42"/>
        <end position="60"/>
    </location>
</feature>
<feature type="transmembrane region" description="Helical" evidence="1">
    <location>
        <begin position="72"/>
        <end position="96"/>
    </location>
</feature>
<feature type="transmembrane region" description="Helical" evidence="1">
    <location>
        <begin position="102"/>
        <end position="123"/>
    </location>
</feature>
<evidence type="ECO:0000313" key="2">
    <source>
        <dbReference type="EMBL" id="CAA0092303.1"/>
    </source>
</evidence>
<accession>A0A5S9NPI0</accession>
<keyword evidence="1" id="KW-1133">Transmembrane helix</keyword>
<proteinExistence type="predicted"/>
<sequence>MITLKNTLRMNAASCISFGLIFALFGNTTNQFLSATEPAPTIIIQILGAVLIVNGLHLLWASALKAPSARLVMYFSAGDFLWVLLSAVLALLGIWIDTPMGIAATLVVALIVGAMGALQLANLPERASASSY</sequence>